<gene>
    <name evidence="1" type="ORF">LTR37_008689</name>
</gene>
<name>A0ACC3NAK7_9PEZI</name>
<organism evidence="1 2">
    <name type="scientific">Vermiconidia calcicola</name>
    <dbReference type="NCBI Taxonomy" id="1690605"/>
    <lineage>
        <taxon>Eukaryota</taxon>
        <taxon>Fungi</taxon>
        <taxon>Dikarya</taxon>
        <taxon>Ascomycota</taxon>
        <taxon>Pezizomycotina</taxon>
        <taxon>Dothideomycetes</taxon>
        <taxon>Dothideomycetidae</taxon>
        <taxon>Mycosphaerellales</taxon>
        <taxon>Extremaceae</taxon>
        <taxon>Vermiconidia</taxon>
    </lineage>
</organism>
<accession>A0ACC3NAK7</accession>
<keyword evidence="2" id="KW-1185">Reference proteome</keyword>
<proteinExistence type="predicted"/>
<dbReference type="Proteomes" id="UP001281147">
    <property type="component" value="Unassembled WGS sequence"/>
</dbReference>
<sequence length="553" mass="61142">MEAIGLVASIITIVVEVKNGFKAVKALNDQVQGAEVYLLSLMTQLNSIAAAFAQIHDLIQTADYDRPLQMDLELSVDASRIHMEYINSKISKLKRKNAGSALKLRSKIRVAFETEGMDACLQRLNHQATALNLLITVLMSKSVNEQNALLRRSKTRKVFQKVRDDKASVIDETASMMVLRDASSIRDAVFRSQSEPVLSMGPWRRFSFDDQVLDSKAYGSNLPGRHLSESDMAVEDVIGGDSDSVDDQETLFGDSDLPPELPKRPTTTSPSEAYADATHDSPRISRMLAISHEECNFQSIIAQAQQLWNAPKCEGSPLRMQGSWLQTYRLHTGYFDLGIDSHTLRSHNVSSVDADLLASYEDVSNILFAAHVSVYSYDAVRLEKDLSLFARIANNYHVRTAKIVLFLDTTDLEYYDDPEICNEIKEKYLEAGHAGASNGSIYVVTGEADEATAGRVFALCNETGGLQANQYAGLSRAMKAAGIKSSASSEQVNALQNIRSAPPLPPRREGIPRGPWQGGYVHQERSETYEPLAEDFFVSTYTPDHEASGFGFH</sequence>
<evidence type="ECO:0000313" key="2">
    <source>
        <dbReference type="Proteomes" id="UP001281147"/>
    </source>
</evidence>
<reference evidence="1" key="1">
    <citation type="submission" date="2023-07" db="EMBL/GenBank/DDBJ databases">
        <title>Black Yeasts Isolated from many extreme environments.</title>
        <authorList>
            <person name="Coleine C."/>
            <person name="Stajich J.E."/>
            <person name="Selbmann L."/>
        </authorList>
    </citation>
    <scope>NUCLEOTIDE SEQUENCE</scope>
    <source>
        <strain evidence="1">CCFEE 5714</strain>
    </source>
</reference>
<dbReference type="EMBL" id="JAUTXU010000064">
    <property type="protein sequence ID" value="KAK3713256.1"/>
    <property type="molecule type" value="Genomic_DNA"/>
</dbReference>
<comment type="caution">
    <text evidence="1">The sequence shown here is derived from an EMBL/GenBank/DDBJ whole genome shotgun (WGS) entry which is preliminary data.</text>
</comment>
<protein>
    <submittedName>
        <fullName evidence="1">Uncharacterized protein</fullName>
    </submittedName>
</protein>
<evidence type="ECO:0000313" key="1">
    <source>
        <dbReference type="EMBL" id="KAK3713256.1"/>
    </source>
</evidence>